<evidence type="ECO:0000259" key="6">
    <source>
        <dbReference type="Pfam" id="PF03330"/>
    </source>
</evidence>
<feature type="domain" description="RlpA-like protein double-psi beta-barrel" evidence="6">
    <location>
        <begin position="63"/>
        <end position="148"/>
    </location>
</feature>
<dbReference type="EMBL" id="CP043538">
    <property type="protein sequence ID" value="QGY06052.1"/>
    <property type="molecule type" value="Genomic_DNA"/>
</dbReference>
<dbReference type="KEGG" id="mmes:MMSR116_06990"/>
<evidence type="ECO:0000313" key="8">
    <source>
        <dbReference type="Proteomes" id="UP000012488"/>
    </source>
</evidence>
<evidence type="ECO:0000256" key="2">
    <source>
        <dbReference type="ARBA" id="ARBA00023316"/>
    </source>
</evidence>
<feature type="region of interest" description="Disordered" evidence="5">
    <location>
        <begin position="19"/>
        <end position="60"/>
    </location>
</feature>
<protein>
    <recommendedName>
        <fullName evidence="3">Endolytic peptidoglycan transglycosylase RlpA</fullName>
        <ecNumber evidence="3">4.2.2.-</ecNumber>
    </recommendedName>
</protein>
<feature type="compositionally biased region" description="Basic and acidic residues" evidence="5">
    <location>
        <begin position="39"/>
        <end position="56"/>
    </location>
</feature>
<dbReference type="InterPro" id="IPR036908">
    <property type="entry name" value="RlpA-like_sf"/>
</dbReference>
<accession>A0A6B9FVY5</accession>
<dbReference type="SUPFAM" id="SSF50685">
    <property type="entry name" value="Barwin-like endoglucanases"/>
    <property type="match status" value="1"/>
</dbReference>
<dbReference type="InterPro" id="IPR009009">
    <property type="entry name" value="RlpA-like_DPBB"/>
</dbReference>
<sequence>MGRFGHGLDAVSAQESLSRVLAESAEHQAEEPGTTATIAERDAPQGSDSERQDRQPRTALLGSGRASWYKHSGRTASGTVYNPNALTAAHHTLPFGTKVKVVNKRNGRAVVVEITDRTNERTKAKRNYAIDLSRASARELGIEGIGQVALYRVE</sequence>
<dbReference type="InterPro" id="IPR034718">
    <property type="entry name" value="RlpA"/>
</dbReference>
<dbReference type="PANTHER" id="PTHR34183:SF8">
    <property type="entry name" value="ENDOLYTIC PEPTIDOGLYCAN TRANSGLYCOSYLASE RLPA-RELATED"/>
    <property type="match status" value="1"/>
</dbReference>
<dbReference type="GO" id="GO:0008932">
    <property type="term" value="F:lytic endotransglycosylase activity"/>
    <property type="evidence" value="ECO:0007669"/>
    <property type="project" value="UniProtKB-UniRule"/>
</dbReference>
<dbReference type="GO" id="GO:0000270">
    <property type="term" value="P:peptidoglycan metabolic process"/>
    <property type="evidence" value="ECO:0007669"/>
    <property type="project" value="UniProtKB-UniRule"/>
</dbReference>
<dbReference type="NCBIfam" id="TIGR00413">
    <property type="entry name" value="rlpA"/>
    <property type="match status" value="1"/>
</dbReference>
<evidence type="ECO:0000256" key="3">
    <source>
        <dbReference type="HAMAP-Rule" id="MF_02071"/>
    </source>
</evidence>
<reference evidence="7 8" key="2">
    <citation type="journal article" date="2013" name="Genome Announc.">
        <title>Draft Genome Sequence of Methylobacterium mesophilicum Strain SR1.6/6, Isolated from Citrus sinensis.</title>
        <authorList>
            <person name="Marinho Almeida D."/>
            <person name="Dini-Andreote F."/>
            <person name="Camargo Neves A.A."/>
            <person name="Juca Ramos R.T."/>
            <person name="Andreote F.D."/>
            <person name="Carneiro A.R."/>
            <person name="Oliveira de Souza Lima A."/>
            <person name="Caracciolo Gomes de Sa P.H."/>
            <person name="Ribeiro Barbosa M.S."/>
            <person name="Araujo W.L."/>
            <person name="Silva A."/>
        </authorList>
    </citation>
    <scope>NUCLEOTIDE SEQUENCE [LARGE SCALE GENOMIC DNA]</scope>
    <source>
        <strain evidence="7 8">SR1.6/6</strain>
    </source>
</reference>
<dbReference type="Gene3D" id="2.40.40.10">
    <property type="entry name" value="RlpA-like domain"/>
    <property type="match status" value="1"/>
</dbReference>
<comment type="similarity">
    <text evidence="3 4">Belongs to the RlpA family.</text>
</comment>
<keyword evidence="2 3" id="KW-0961">Cell wall biogenesis/degradation</keyword>
<reference evidence="7 8" key="1">
    <citation type="journal article" date="2012" name="Genet. Mol. Biol.">
        <title>Analysis of 16S rRNA and mxaF genes revealing insights into Methylobacterium niche-specific plant association.</title>
        <authorList>
            <person name="Dourado M.N."/>
            <person name="Andreote F.D."/>
            <person name="Dini-Andreote F."/>
            <person name="Conti R."/>
            <person name="Araujo J.M."/>
            <person name="Araujo W.L."/>
        </authorList>
    </citation>
    <scope>NUCLEOTIDE SEQUENCE [LARGE SCALE GENOMIC DNA]</scope>
    <source>
        <strain evidence="7 8">SR1.6/6</strain>
    </source>
</reference>
<dbReference type="Pfam" id="PF03330">
    <property type="entry name" value="DPBB_1"/>
    <property type="match status" value="1"/>
</dbReference>
<evidence type="ECO:0000256" key="4">
    <source>
        <dbReference type="RuleBase" id="RU003495"/>
    </source>
</evidence>
<dbReference type="OrthoDB" id="9779128at2"/>
<proteinExistence type="inferred from homology"/>
<gene>
    <name evidence="3" type="primary">rlpA</name>
    <name evidence="7" type="ORF">MMSR116_06990</name>
</gene>
<evidence type="ECO:0000256" key="1">
    <source>
        <dbReference type="ARBA" id="ARBA00023239"/>
    </source>
</evidence>
<dbReference type="PANTHER" id="PTHR34183">
    <property type="entry name" value="ENDOLYTIC PEPTIDOGLYCAN TRANSGLYCOSYLASE RLPA"/>
    <property type="match status" value="1"/>
</dbReference>
<dbReference type="CDD" id="cd22268">
    <property type="entry name" value="DPBB_RlpA-like"/>
    <property type="match status" value="1"/>
</dbReference>
<dbReference type="HAMAP" id="MF_02071">
    <property type="entry name" value="RlpA"/>
    <property type="match status" value="1"/>
</dbReference>
<dbReference type="Proteomes" id="UP000012488">
    <property type="component" value="Chromosome"/>
</dbReference>
<evidence type="ECO:0000256" key="5">
    <source>
        <dbReference type="SAM" id="MobiDB-lite"/>
    </source>
</evidence>
<keyword evidence="1 3" id="KW-0456">Lyase</keyword>
<evidence type="ECO:0000313" key="7">
    <source>
        <dbReference type="EMBL" id="QGY06052.1"/>
    </source>
</evidence>
<organism evidence="7 8">
    <name type="scientific">Methylobacterium mesophilicum SR1.6/6</name>
    <dbReference type="NCBI Taxonomy" id="908290"/>
    <lineage>
        <taxon>Bacteria</taxon>
        <taxon>Pseudomonadati</taxon>
        <taxon>Pseudomonadota</taxon>
        <taxon>Alphaproteobacteria</taxon>
        <taxon>Hyphomicrobiales</taxon>
        <taxon>Methylobacteriaceae</taxon>
        <taxon>Methylobacterium</taxon>
    </lineage>
</organism>
<name>A0A6B9FVY5_9HYPH</name>
<dbReference type="AlphaFoldDB" id="A0A6B9FVY5"/>
<dbReference type="GO" id="GO:0071555">
    <property type="term" value="P:cell wall organization"/>
    <property type="evidence" value="ECO:0007669"/>
    <property type="project" value="UniProtKB-KW"/>
</dbReference>
<dbReference type="InterPro" id="IPR012997">
    <property type="entry name" value="RplA"/>
</dbReference>
<comment type="function">
    <text evidence="3">Lytic transglycosylase with a strong preference for naked glycan strands that lack stem peptides.</text>
</comment>
<dbReference type="EC" id="4.2.2.-" evidence="3"/>